<dbReference type="Pfam" id="PF20231">
    <property type="entry name" value="DUF6589"/>
    <property type="match status" value="1"/>
</dbReference>
<dbReference type="AlphaFoldDB" id="A0AAV2IVM0"/>
<keyword evidence="3" id="KW-1185">Reference proteome</keyword>
<dbReference type="EMBL" id="OZ035823">
    <property type="protein sequence ID" value="CAL1567732.1"/>
    <property type="molecule type" value="Genomic_DNA"/>
</dbReference>
<evidence type="ECO:0000259" key="1">
    <source>
        <dbReference type="Pfam" id="PF20231"/>
    </source>
</evidence>
<evidence type="ECO:0000313" key="3">
    <source>
        <dbReference type="Proteomes" id="UP001497482"/>
    </source>
</evidence>
<sequence>MRREFIVLGTRILTQHLSVFKPFKHVVVHHMPHQYSEDMSKCSTDYPLGLLFKDENKTSDLVDTLRHIQKEYVPKGPNGVSNVLVGGDRLTEGNCRNLQWAFSDGATKEDRLEGLVFKFEDWHAIRNLFEIYHRIFYDCTSSKDHGTLHSNMTKLRCSNAKQGPHAAYNAYKEFVRKDTAALFLAAAMEHWGLEDVTGLGPNLSETSAARISKSIGILKELLENTDTELEFISKTSAGCVNGVKWDVMVLK</sequence>
<evidence type="ECO:0000313" key="2">
    <source>
        <dbReference type="EMBL" id="CAL1567732.1"/>
    </source>
</evidence>
<proteinExistence type="predicted"/>
<feature type="domain" description="DUF6589" evidence="1">
    <location>
        <begin position="3"/>
        <end position="197"/>
    </location>
</feature>
<reference evidence="2 3" key="1">
    <citation type="submission" date="2024-04" db="EMBL/GenBank/DDBJ databases">
        <authorList>
            <person name="Waldvogel A.-M."/>
            <person name="Schoenle A."/>
        </authorList>
    </citation>
    <scope>NUCLEOTIDE SEQUENCE [LARGE SCALE GENOMIC DNA]</scope>
</reference>
<dbReference type="Proteomes" id="UP001497482">
    <property type="component" value="Chromosome 1"/>
</dbReference>
<protein>
    <recommendedName>
        <fullName evidence="1">DUF6589 domain-containing protein</fullName>
    </recommendedName>
</protein>
<name>A0AAV2IVM0_KNICA</name>
<gene>
    <name evidence="2" type="ORF">KC01_LOCUS497</name>
</gene>
<organism evidence="2 3">
    <name type="scientific">Knipowitschia caucasica</name>
    <name type="common">Caucasian dwarf goby</name>
    <name type="synonym">Pomatoschistus caucasicus</name>
    <dbReference type="NCBI Taxonomy" id="637954"/>
    <lineage>
        <taxon>Eukaryota</taxon>
        <taxon>Metazoa</taxon>
        <taxon>Chordata</taxon>
        <taxon>Craniata</taxon>
        <taxon>Vertebrata</taxon>
        <taxon>Euteleostomi</taxon>
        <taxon>Actinopterygii</taxon>
        <taxon>Neopterygii</taxon>
        <taxon>Teleostei</taxon>
        <taxon>Neoteleostei</taxon>
        <taxon>Acanthomorphata</taxon>
        <taxon>Gobiaria</taxon>
        <taxon>Gobiiformes</taxon>
        <taxon>Gobioidei</taxon>
        <taxon>Gobiidae</taxon>
        <taxon>Gobiinae</taxon>
        <taxon>Knipowitschia</taxon>
    </lineage>
</organism>
<dbReference type="InterPro" id="IPR046496">
    <property type="entry name" value="DUF6589"/>
</dbReference>
<accession>A0AAV2IVM0</accession>